<evidence type="ECO:0000259" key="5">
    <source>
        <dbReference type="Pfam" id="PF01266"/>
    </source>
</evidence>
<sequence>MEVDYVIVGQGIAGTMLSYYLLQQGNTVIVVDEFNPNSASQVASGVINPVTGRRFVTTWMIETLMPFAQKAYQALEKLLNISIIQQTQLIDFHTTQQMQQAFQQRANDDNTYVSELTNTNHWQQYFQYAHGIGTIQPVFHIQLQTLLSTWRNYLQQQQILIQEVFSLQNLTLSSNSITYRNIKAKAIIFCNGVQAMHLPYFNKLPFAPNKGEALILYLPNLPTQYLYKHGISLIPWQNDLWWAGSSYEWSYSNALPTQNFQQKTMQQLQQWLKMPFQLQQHIASERPATLERRPFVGMHPYFPQIGILNGFGTKGCSLAPYFAYALVQHLTNGHPILAEAAINRFQKILQP</sequence>
<evidence type="ECO:0000256" key="4">
    <source>
        <dbReference type="ARBA" id="ARBA00023002"/>
    </source>
</evidence>
<dbReference type="Gene3D" id="3.50.50.60">
    <property type="entry name" value="FAD/NAD(P)-binding domain"/>
    <property type="match status" value="1"/>
</dbReference>
<evidence type="ECO:0000256" key="3">
    <source>
        <dbReference type="ARBA" id="ARBA00022630"/>
    </source>
</evidence>
<dbReference type="InterPro" id="IPR006076">
    <property type="entry name" value="FAD-dep_OxRdtase"/>
</dbReference>
<dbReference type="InterPro" id="IPR036188">
    <property type="entry name" value="FAD/NAD-bd_sf"/>
</dbReference>
<evidence type="ECO:0000256" key="1">
    <source>
        <dbReference type="ARBA" id="ARBA00001974"/>
    </source>
</evidence>
<comment type="similarity">
    <text evidence="2">Belongs to the DadA oxidoreductase family.</text>
</comment>
<dbReference type="AlphaFoldDB" id="A0A2W7TNJ2"/>
<dbReference type="GO" id="GO:0016491">
    <property type="term" value="F:oxidoreductase activity"/>
    <property type="evidence" value="ECO:0007669"/>
    <property type="project" value="UniProtKB-KW"/>
</dbReference>
<dbReference type="Proteomes" id="UP000249720">
    <property type="component" value="Unassembled WGS sequence"/>
</dbReference>
<evidence type="ECO:0000256" key="2">
    <source>
        <dbReference type="ARBA" id="ARBA00009410"/>
    </source>
</evidence>
<dbReference type="PANTHER" id="PTHR13847">
    <property type="entry name" value="SARCOSINE DEHYDROGENASE-RELATED"/>
    <property type="match status" value="1"/>
</dbReference>
<evidence type="ECO:0000313" key="6">
    <source>
        <dbReference type="EMBL" id="PZX64732.1"/>
    </source>
</evidence>
<feature type="domain" description="FAD dependent oxidoreductase" evidence="5">
    <location>
        <begin position="4"/>
        <end position="327"/>
    </location>
</feature>
<gene>
    <name evidence="6" type="ORF">LX80_00933</name>
</gene>
<comment type="caution">
    <text evidence="6">The sequence shown here is derived from an EMBL/GenBank/DDBJ whole genome shotgun (WGS) entry which is preliminary data.</text>
</comment>
<keyword evidence="4" id="KW-0560">Oxidoreductase</keyword>
<dbReference type="SUPFAM" id="SSF51971">
    <property type="entry name" value="Nucleotide-binding domain"/>
    <property type="match status" value="1"/>
</dbReference>
<protein>
    <submittedName>
        <fullName evidence="6">Glycine/D-amino acid oxidase-like deaminating enzyme</fullName>
    </submittedName>
</protein>
<keyword evidence="7" id="KW-1185">Reference proteome</keyword>
<reference evidence="6 7" key="1">
    <citation type="submission" date="2018-06" db="EMBL/GenBank/DDBJ databases">
        <title>Genomic Encyclopedia of Archaeal and Bacterial Type Strains, Phase II (KMG-II): from individual species to whole genera.</title>
        <authorList>
            <person name="Goeker M."/>
        </authorList>
    </citation>
    <scope>NUCLEOTIDE SEQUENCE [LARGE SCALE GENOMIC DNA]</scope>
    <source>
        <strain evidence="6 7">DSM 23241</strain>
    </source>
</reference>
<dbReference type="Gene3D" id="3.30.9.10">
    <property type="entry name" value="D-Amino Acid Oxidase, subunit A, domain 2"/>
    <property type="match status" value="1"/>
</dbReference>
<dbReference type="EMBL" id="QKZV01000002">
    <property type="protein sequence ID" value="PZX64732.1"/>
    <property type="molecule type" value="Genomic_DNA"/>
</dbReference>
<organism evidence="6 7">
    <name type="scientific">Hydrotalea sandarakina</name>
    <dbReference type="NCBI Taxonomy" id="1004304"/>
    <lineage>
        <taxon>Bacteria</taxon>
        <taxon>Pseudomonadati</taxon>
        <taxon>Bacteroidota</taxon>
        <taxon>Chitinophagia</taxon>
        <taxon>Chitinophagales</taxon>
        <taxon>Chitinophagaceae</taxon>
        <taxon>Hydrotalea</taxon>
    </lineage>
</organism>
<dbReference type="PANTHER" id="PTHR13847:SF286">
    <property type="entry name" value="D-AMINO ACID DEHYDROGENASE"/>
    <property type="match status" value="1"/>
</dbReference>
<name>A0A2W7TNJ2_9BACT</name>
<dbReference type="Pfam" id="PF01266">
    <property type="entry name" value="DAO"/>
    <property type="match status" value="1"/>
</dbReference>
<accession>A0A2W7TNJ2</accession>
<dbReference type="GO" id="GO:0005737">
    <property type="term" value="C:cytoplasm"/>
    <property type="evidence" value="ECO:0007669"/>
    <property type="project" value="TreeGrafter"/>
</dbReference>
<comment type="cofactor">
    <cofactor evidence="1">
        <name>FAD</name>
        <dbReference type="ChEBI" id="CHEBI:57692"/>
    </cofactor>
</comment>
<evidence type="ECO:0000313" key="7">
    <source>
        <dbReference type="Proteomes" id="UP000249720"/>
    </source>
</evidence>
<dbReference type="OrthoDB" id="214253at2"/>
<dbReference type="RefSeq" id="WP_111293881.1">
    <property type="nucleotide sequence ID" value="NZ_QKZV01000002.1"/>
</dbReference>
<proteinExistence type="inferred from homology"/>
<keyword evidence="3" id="KW-0285">Flavoprotein</keyword>